<gene>
    <name evidence="2" type="ORF">ASNO1_37800</name>
</gene>
<name>A0ABQ6QU24_9BACT</name>
<sequence length="248" mass="26956">MMRPVTPASKTHGLASEELAARIEREGFAILPHGITPATADALLEALRPVNEEAATSQRRGGVRNLLENVPAIRELARSGPVREAAESVLGPHCSAVRGLLFDKTADANWKVIWHQDLTIAVRERRDVPGFGPWSEKAGVPCVQPPTSVLEDMVAVRVHLDDCGEDNGPVRVLAGSHREGRLSSSSIPAWLERSTPVDCLVPRCGLLVMRPLLLHASSPARVPAHRRVIHLEFAARSLPGGIEWHSRV</sequence>
<accession>A0ABQ6QU24</accession>
<dbReference type="Proteomes" id="UP001342631">
    <property type="component" value="Unassembled WGS sequence"/>
</dbReference>
<proteinExistence type="predicted"/>
<dbReference type="RefSeq" id="WP_338278405.1">
    <property type="nucleotide sequence ID" value="NZ_BTTX01000003.1"/>
</dbReference>
<evidence type="ECO:0000313" key="2">
    <source>
        <dbReference type="EMBL" id="GMU07527.1"/>
    </source>
</evidence>
<dbReference type="PANTHER" id="PTHR20883:SF48">
    <property type="entry name" value="ECTOINE DIOXYGENASE"/>
    <property type="match status" value="1"/>
</dbReference>
<comment type="cofactor">
    <cofactor evidence="1">
        <name>Fe(2+)</name>
        <dbReference type="ChEBI" id="CHEBI:29033"/>
    </cofactor>
</comment>
<reference evidence="2 3" key="1">
    <citation type="journal article" date="2024" name="Arch. Microbiol.">
        <title>Corallococcus caeni sp. nov., a novel myxobacterium isolated from activated sludge.</title>
        <authorList>
            <person name="Tomita S."/>
            <person name="Nakai R."/>
            <person name="Kuroda K."/>
            <person name="Kurashita H."/>
            <person name="Hatamoto M."/>
            <person name="Yamaguchi T."/>
            <person name="Narihiro T."/>
        </authorList>
    </citation>
    <scope>NUCLEOTIDE SEQUENCE [LARGE SCALE GENOMIC DNA]</scope>
    <source>
        <strain evidence="2 3">NO1</strain>
    </source>
</reference>
<comment type="caution">
    <text evidence="2">The sequence shown here is derived from an EMBL/GenBank/DDBJ whole genome shotgun (WGS) entry which is preliminary data.</text>
</comment>
<dbReference type="InterPro" id="IPR008775">
    <property type="entry name" value="Phytyl_CoA_dOase-like"/>
</dbReference>
<keyword evidence="2" id="KW-0560">Oxidoreductase</keyword>
<dbReference type="Pfam" id="PF05721">
    <property type="entry name" value="PhyH"/>
    <property type="match status" value="1"/>
</dbReference>
<dbReference type="PANTHER" id="PTHR20883">
    <property type="entry name" value="PHYTANOYL-COA DIOXYGENASE DOMAIN CONTAINING 1"/>
    <property type="match status" value="1"/>
</dbReference>
<dbReference type="GO" id="GO:0051213">
    <property type="term" value="F:dioxygenase activity"/>
    <property type="evidence" value="ECO:0007669"/>
    <property type="project" value="UniProtKB-KW"/>
</dbReference>
<dbReference type="SUPFAM" id="SSF51197">
    <property type="entry name" value="Clavaminate synthase-like"/>
    <property type="match status" value="1"/>
</dbReference>
<keyword evidence="3" id="KW-1185">Reference proteome</keyword>
<dbReference type="EMBL" id="BTTX01000003">
    <property type="protein sequence ID" value="GMU07527.1"/>
    <property type="molecule type" value="Genomic_DNA"/>
</dbReference>
<organism evidence="2 3">
    <name type="scientific">Corallococcus caeni</name>
    <dbReference type="NCBI Taxonomy" id="3082388"/>
    <lineage>
        <taxon>Bacteria</taxon>
        <taxon>Pseudomonadati</taxon>
        <taxon>Myxococcota</taxon>
        <taxon>Myxococcia</taxon>
        <taxon>Myxococcales</taxon>
        <taxon>Cystobacterineae</taxon>
        <taxon>Myxococcaceae</taxon>
        <taxon>Corallococcus</taxon>
    </lineage>
</organism>
<evidence type="ECO:0000313" key="3">
    <source>
        <dbReference type="Proteomes" id="UP001342631"/>
    </source>
</evidence>
<dbReference type="Gene3D" id="2.60.120.620">
    <property type="entry name" value="q2cbj1_9rhob like domain"/>
    <property type="match status" value="1"/>
</dbReference>
<keyword evidence="2" id="KW-0223">Dioxygenase</keyword>
<evidence type="ECO:0000256" key="1">
    <source>
        <dbReference type="ARBA" id="ARBA00001954"/>
    </source>
</evidence>
<protein>
    <submittedName>
        <fullName evidence="2">Phytanoyl-CoA dioxygenase family protein</fullName>
    </submittedName>
</protein>